<organism evidence="3 4">
    <name type="scientific">Poriferisphaera corsica</name>
    <dbReference type="NCBI Taxonomy" id="2528020"/>
    <lineage>
        <taxon>Bacteria</taxon>
        <taxon>Pseudomonadati</taxon>
        <taxon>Planctomycetota</taxon>
        <taxon>Phycisphaerae</taxon>
        <taxon>Phycisphaerales</taxon>
        <taxon>Phycisphaeraceae</taxon>
        <taxon>Poriferisphaera</taxon>
    </lineage>
</organism>
<dbReference type="AlphaFoldDB" id="A0A517YSN9"/>
<dbReference type="PANTHER" id="PTHR30486">
    <property type="entry name" value="TWITCHING MOTILITY PROTEIN PILT"/>
    <property type="match status" value="1"/>
</dbReference>
<protein>
    <submittedName>
        <fullName evidence="3">Type IV secretion system protein PtlH</fullName>
    </submittedName>
</protein>
<feature type="domain" description="Bacterial type II secretion system protein E" evidence="2">
    <location>
        <begin position="114"/>
        <end position="299"/>
    </location>
</feature>
<dbReference type="EMBL" id="CP036425">
    <property type="protein sequence ID" value="QDU33250.1"/>
    <property type="molecule type" value="Genomic_DNA"/>
</dbReference>
<reference evidence="3 4" key="1">
    <citation type="submission" date="2019-02" db="EMBL/GenBank/DDBJ databases">
        <title>Deep-cultivation of Planctomycetes and their phenomic and genomic characterization uncovers novel biology.</title>
        <authorList>
            <person name="Wiegand S."/>
            <person name="Jogler M."/>
            <person name="Boedeker C."/>
            <person name="Pinto D."/>
            <person name="Vollmers J."/>
            <person name="Rivas-Marin E."/>
            <person name="Kohn T."/>
            <person name="Peeters S.H."/>
            <person name="Heuer A."/>
            <person name="Rast P."/>
            <person name="Oberbeckmann S."/>
            <person name="Bunk B."/>
            <person name="Jeske O."/>
            <person name="Meyerdierks A."/>
            <person name="Storesund J.E."/>
            <person name="Kallscheuer N."/>
            <person name="Luecker S."/>
            <person name="Lage O.M."/>
            <person name="Pohl T."/>
            <person name="Merkel B.J."/>
            <person name="Hornburger P."/>
            <person name="Mueller R.-W."/>
            <person name="Bruemmer F."/>
            <person name="Labrenz M."/>
            <person name="Spormann A.M."/>
            <person name="Op den Camp H."/>
            <person name="Overmann J."/>
            <person name="Amann R."/>
            <person name="Jetten M.S.M."/>
            <person name="Mascher T."/>
            <person name="Medema M.H."/>
            <person name="Devos D.P."/>
            <person name="Kaster A.-K."/>
            <person name="Ovreas L."/>
            <person name="Rohde M."/>
            <person name="Galperin M.Y."/>
            <person name="Jogler C."/>
        </authorList>
    </citation>
    <scope>NUCLEOTIDE SEQUENCE [LARGE SCALE GENOMIC DNA]</scope>
    <source>
        <strain evidence="3 4">KS4</strain>
    </source>
</reference>
<comment type="similarity">
    <text evidence="1">Belongs to the GSP E family.</text>
</comment>
<evidence type="ECO:0000256" key="1">
    <source>
        <dbReference type="ARBA" id="ARBA00006611"/>
    </source>
</evidence>
<dbReference type="Gene3D" id="3.30.450.90">
    <property type="match status" value="1"/>
</dbReference>
<dbReference type="InterPro" id="IPR014149">
    <property type="entry name" value="Conjug-transfer_TrbB"/>
</dbReference>
<proteinExistence type="inferred from homology"/>
<dbReference type="Gene3D" id="3.40.50.300">
    <property type="entry name" value="P-loop containing nucleotide triphosphate hydrolases"/>
    <property type="match status" value="1"/>
</dbReference>
<gene>
    <name evidence="3" type="primary">ptlH</name>
    <name evidence="3" type="ORF">KS4_12950</name>
</gene>
<dbReference type="GO" id="GO:0005737">
    <property type="term" value="C:cytoplasm"/>
    <property type="evidence" value="ECO:0007669"/>
    <property type="project" value="InterPro"/>
</dbReference>
<dbReference type="GO" id="GO:0005524">
    <property type="term" value="F:ATP binding"/>
    <property type="evidence" value="ECO:0007669"/>
    <property type="project" value="InterPro"/>
</dbReference>
<dbReference type="InterPro" id="IPR001482">
    <property type="entry name" value="T2SS/T4SS_dom"/>
</dbReference>
<accession>A0A517YSN9</accession>
<sequence length="356" mass="38477" precursor="true">MDNANLDEQLMSSCEGSTSILRLQRSLENSLGLILGEALQEKNVVEIYRSSNGTVWVEKLGCAPACVGTMTDHDAASVVSLVASVMGRGVHADSPSISGTLPGSGDRFQGLMPPVTTSPVFVIRKRAHIVFTLDDYVESGTLDVGWAAYLKQAVKKRSNILIVGGTGSGKTTLVNALLRELADKKCRVVLLEDTRELQCPAEDTESLLTKESEPRVTMQQLVRITLRMRPDRIVMGEVRGPEALDLLKAFNTGHPGGISTLHANSAMDAIHRVEDLVGEALAGEGGVGQVPKRAIGSAIDLVAFIERDRSSPSGRRVKELVEVCGWTEQGGYDLRSYAADDLLNQEMCEVQYEPQT</sequence>
<evidence type="ECO:0000313" key="4">
    <source>
        <dbReference type="Proteomes" id="UP000317369"/>
    </source>
</evidence>
<evidence type="ECO:0000313" key="3">
    <source>
        <dbReference type="EMBL" id="QDU33250.1"/>
    </source>
</evidence>
<dbReference type="CDD" id="cd01130">
    <property type="entry name" value="VirB11-like_ATPase"/>
    <property type="match status" value="1"/>
</dbReference>
<dbReference type="KEGG" id="pcor:KS4_12950"/>
<evidence type="ECO:0000259" key="2">
    <source>
        <dbReference type="Pfam" id="PF00437"/>
    </source>
</evidence>
<dbReference type="PANTHER" id="PTHR30486:SF6">
    <property type="entry name" value="TYPE IV PILUS RETRACTATION ATPASE PILT"/>
    <property type="match status" value="1"/>
</dbReference>
<dbReference type="GO" id="GO:0016887">
    <property type="term" value="F:ATP hydrolysis activity"/>
    <property type="evidence" value="ECO:0007669"/>
    <property type="project" value="InterPro"/>
</dbReference>
<dbReference type="NCBIfam" id="TIGR02782">
    <property type="entry name" value="TrbB_P"/>
    <property type="match status" value="1"/>
</dbReference>
<dbReference type="Proteomes" id="UP000317369">
    <property type="component" value="Chromosome"/>
</dbReference>
<name>A0A517YSN9_9BACT</name>
<dbReference type="SUPFAM" id="SSF52540">
    <property type="entry name" value="P-loop containing nucleoside triphosphate hydrolases"/>
    <property type="match status" value="1"/>
</dbReference>
<dbReference type="InterPro" id="IPR027417">
    <property type="entry name" value="P-loop_NTPase"/>
</dbReference>
<dbReference type="InterPro" id="IPR050921">
    <property type="entry name" value="T4SS_GSP_E_ATPase"/>
</dbReference>
<keyword evidence="4" id="KW-1185">Reference proteome</keyword>
<dbReference type="Pfam" id="PF00437">
    <property type="entry name" value="T2SSE"/>
    <property type="match status" value="1"/>
</dbReference>